<name>A0ABD7MWK9_CORUL</name>
<protein>
    <submittedName>
        <fullName evidence="3">Transposase for insertion sequence element</fullName>
    </submittedName>
</protein>
<accession>A0ABD7MWK9</accession>
<dbReference type="Gene3D" id="3.30.420.10">
    <property type="entry name" value="Ribonuclease H-like superfamily/Ribonuclease H"/>
    <property type="match status" value="1"/>
</dbReference>
<dbReference type="InterPro" id="IPR025948">
    <property type="entry name" value="HTH-like_dom"/>
</dbReference>
<dbReference type="PROSITE" id="PS50994">
    <property type="entry name" value="INTEGRASE"/>
    <property type="match status" value="1"/>
</dbReference>
<gene>
    <name evidence="3" type="ORF">NCTC7908_01793</name>
</gene>
<dbReference type="PANTHER" id="PTHR46889">
    <property type="entry name" value="TRANSPOSASE INSF FOR INSERTION SEQUENCE IS3B-RELATED"/>
    <property type="match status" value="1"/>
</dbReference>
<dbReference type="InterPro" id="IPR012337">
    <property type="entry name" value="RNaseH-like_sf"/>
</dbReference>
<evidence type="ECO:0000256" key="1">
    <source>
        <dbReference type="ARBA" id="ARBA00002286"/>
    </source>
</evidence>
<dbReference type="SUPFAM" id="SSF47598">
    <property type="entry name" value="Ribbon-helix-helix"/>
    <property type="match status" value="1"/>
</dbReference>
<proteinExistence type="predicted"/>
<dbReference type="InterPro" id="IPR001584">
    <property type="entry name" value="Integrase_cat-core"/>
</dbReference>
<dbReference type="AlphaFoldDB" id="A0ABD7MWK9"/>
<sequence length="243" mass="26969">MWHAMARAGWNIGRDQVARLMRAAGLQGVRRGRKVVTTTPAAVPDHRPDLVQRNFRADAPHRVWVADITYVRIATGFAYTAFITDVYSRRIVGWSVVSSLRTQDLPMQALEQALLTTNAAKTCEGLFHHSDRGTQYVSLAYTYQVSWSEGDGEYVATVVEFPSLSWLDADRQQAECGLLDPVSEVVGDMEANGEIVPEPLRSRSYSGKFNVRTSSSLHRRLVIVAKSEGISFNALINQKLASA</sequence>
<dbReference type="Proteomes" id="UP000248741">
    <property type="component" value="Chromosome 1"/>
</dbReference>
<dbReference type="Pfam" id="PF05534">
    <property type="entry name" value="HicB"/>
    <property type="match status" value="1"/>
</dbReference>
<dbReference type="Pfam" id="PF00665">
    <property type="entry name" value="rve"/>
    <property type="match status" value="1"/>
</dbReference>
<evidence type="ECO:0000313" key="4">
    <source>
        <dbReference type="Proteomes" id="UP000248741"/>
    </source>
</evidence>
<dbReference type="PANTHER" id="PTHR46889:SF4">
    <property type="entry name" value="TRANSPOSASE INSO FOR INSERTION SEQUENCE ELEMENT IS911B-RELATED"/>
    <property type="match status" value="1"/>
</dbReference>
<dbReference type="Pfam" id="PF13276">
    <property type="entry name" value="HTH_21"/>
    <property type="match status" value="1"/>
</dbReference>
<dbReference type="EMBL" id="LS483400">
    <property type="protein sequence ID" value="SQG52459.1"/>
    <property type="molecule type" value="Genomic_DNA"/>
</dbReference>
<feature type="domain" description="Integrase catalytic" evidence="2">
    <location>
        <begin position="56"/>
        <end position="141"/>
    </location>
</feature>
<comment type="function">
    <text evidence="1">Involved in the transposition of the insertion sequence.</text>
</comment>
<dbReference type="InterPro" id="IPR036397">
    <property type="entry name" value="RNaseH_sf"/>
</dbReference>
<evidence type="ECO:0000313" key="3">
    <source>
        <dbReference type="EMBL" id="SQG52459.1"/>
    </source>
</evidence>
<dbReference type="InterPro" id="IPR010985">
    <property type="entry name" value="Ribbon_hlx_hlx"/>
</dbReference>
<dbReference type="SUPFAM" id="SSF53098">
    <property type="entry name" value="Ribonuclease H-like"/>
    <property type="match status" value="1"/>
</dbReference>
<evidence type="ECO:0000259" key="2">
    <source>
        <dbReference type="PROSITE" id="PS50994"/>
    </source>
</evidence>
<reference evidence="3 4" key="1">
    <citation type="submission" date="2018-06" db="EMBL/GenBank/DDBJ databases">
        <authorList>
            <consortium name="Pathogen Informatics"/>
            <person name="Doyle S."/>
        </authorList>
    </citation>
    <scope>NUCLEOTIDE SEQUENCE [LARGE SCALE GENOMIC DNA]</scope>
    <source>
        <strain evidence="3 4">NCTC7908</strain>
    </source>
</reference>
<organism evidence="3 4">
    <name type="scientific">Corynebacterium ulcerans</name>
    <dbReference type="NCBI Taxonomy" id="65058"/>
    <lineage>
        <taxon>Bacteria</taxon>
        <taxon>Bacillati</taxon>
        <taxon>Actinomycetota</taxon>
        <taxon>Actinomycetes</taxon>
        <taxon>Mycobacteriales</taxon>
        <taxon>Corynebacteriaceae</taxon>
        <taxon>Corynebacterium</taxon>
    </lineage>
</organism>
<dbReference type="InterPro" id="IPR008651">
    <property type="entry name" value="Uncharacterised_HicB"/>
</dbReference>
<dbReference type="InterPro" id="IPR050900">
    <property type="entry name" value="Transposase_IS3/IS150/IS904"/>
</dbReference>